<comment type="caution">
    <text evidence="9">The sequence shown here is derived from an EMBL/GenBank/DDBJ whole genome shotgun (WGS) entry which is preliminary data.</text>
</comment>
<dbReference type="Pfam" id="PF07669">
    <property type="entry name" value="Eco57I"/>
    <property type="match status" value="1"/>
</dbReference>
<protein>
    <recommendedName>
        <fullName evidence="1">site-specific DNA-methyltransferase (adenine-specific)</fullName>
        <ecNumber evidence="1">2.1.1.72</ecNumber>
    </recommendedName>
</protein>
<evidence type="ECO:0000256" key="6">
    <source>
        <dbReference type="ARBA" id="ARBA00023125"/>
    </source>
</evidence>
<evidence type="ECO:0000313" key="9">
    <source>
        <dbReference type="EMBL" id="PAK88286.1"/>
    </source>
</evidence>
<gene>
    <name evidence="9" type="ORF">B8W88_10425</name>
</gene>
<keyword evidence="6" id="KW-0238">DNA-binding</keyword>
<evidence type="ECO:0000313" key="10">
    <source>
        <dbReference type="Proteomes" id="UP000215635"/>
    </source>
</evidence>
<dbReference type="InterPro" id="IPR011639">
    <property type="entry name" value="MethylTrfase_TaqI-like_dom"/>
</dbReference>
<dbReference type="Proteomes" id="UP000215635">
    <property type="component" value="Unassembled WGS sequence"/>
</dbReference>
<keyword evidence="4" id="KW-0949">S-adenosyl-L-methionine</keyword>
<evidence type="ECO:0000256" key="3">
    <source>
        <dbReference type="ARBA" id="ARBA00022679"/>
    </source>
</evidence>
<keyword evidence="2" id="KW-0489">Methyltransferase</keyword>
<dbReference type="PANTHER" id="PTHR33841">
    <property type="entry name" value="DNA METHYLTRANSFERASE YEEA-RELATED"/>
    <property type="match status" value="1"/>
</dbReference>
<dbReference type="PRINTS" id="PR00507">
    <property type="entry name" value="N12N6MTFRASE"/>
</dbReference>
<dbReference type="GO" id="GO:0009307">
    <property type="term" value="P:DNA restriction-modification system"/>
    <property type="evidence" value="ECO:0007669"/>
    <property type="project" value="UniProtKB-KW"/>
</dbReference>
<feature type="domain" description="Type II methyltransferase M.TaqI-like" evidence="8">
    <location>
        <begin position="89"/>
        <end position="224"/>
    </location>
</feature>
<dbReference type="InterPro" id="IPR002052">
    <property type="entry name" value="DNA_methylase_N6_adenine_CS"/>
</dbReference>
<dbReference type="AlphaFoldDB" id="A0AAQ0R4I5"/>
<proteinExistence type="predicted"/>
<dbReference type="GO" id="GO:0009007">
    <property type="term" value="F:site-specific DNA-methyltransferase (adenine-specific) activity"/>
    <property type="evidence" value="ECO:0007669"/>
    <property type="project" value="UniProtKB-EC"/>
</dbReference>
<sequence length="481" mass="55844">MNYTENDRLETVRLIDKSQVFTPPQTVKELLDEVGYINNIFNKTILENSCGDGSILVEIIRRYISNGLKLEKSMSDIRHGLENNIMGIELDKKYFEKCLSNLDTVASNYGITNVKWNIINGDYLEIFIDKKFDFIVGNPPYISYRDLSLTIRKNLRLKFESCSAGKFDYCYAFIEKSLNDLSDVGKLSYIIPNSIFKNVFGKNLRSIILPFLTKIVDFKNQNIFSKVLTSSAILICEKSRVLNHFIYVENMTLNETEINKLFLGNKWEFSNNLVEEGFIRRFGDYFQVGTSIATQLNEAFLLKSGHISGQWYSENNKKIESKVVKAAVSPRSLQKNSSEYIIFPYEFEGQKIIRYSESDFNKLYPYAEKHLRYYKDRLLKRKSEKNAKWFEYGRSQALSNMEQEKLLTSFVVTNKVNIYKLGSDVIPYSGIYITQKSQFSLKVAFELLNEERFFKYISNVGTPASGNSFRITANDIKNYKF</sequence>
<evidence type="ECO:0000256" key="2">
    <source>
        <dbReference type="ARBA" id="ARBA00022603"/>
    </source>
</evidence>
<dbReference type="InterPro" id="IPR050953">
    <property type="entry name" value="N4_N6_ade-DNA_methylase"/>
</dbReference>
<keyword evidence="3" id="KW-0808">Transferase</keyword>
<evidence type="ECO:0000256" key="5">
    <source>
        <dbReference type="ARBA" id="ARBA00022747"/>
    </source>
</evidence>
<evidence type="ECO:0000259" key="8">
    <source>
        <dbReference type="Pfam" id="PF07669"/>
    </source>
</evidence>
<dbReference type="PANTHER" id="PTHR33841:SF6">
    <property type="entry name" value="TYPE II METHYLTRANSFERASE M.HINDII"/>
    <property type="match status" value="1"/>
</dbReference>
<evidence type="ECO:0000256" key="1">
    <source>
        <dbReference type="ARBA" id="ARBA00011900"/>
    </source>
</evidence>
<dbReference type="InterPro" id="IPR029063">
    <property type="entry name" value="SAM-dependent_MTases_sf"/>
</dbReference>
<name>A0AAQ0R4I5_9LACT</name>
<organism evidence="9 10">
    <name type="scientific">Lactococcus lactis</name>
    <dbReference type="NCBI Taxonomy" id="1358"/>
    <lineage>
        <taxon>Bacteria</taxon>
        <taxon>Bacillati</taxon>
        <taxon>Bacillota</taxon>
        <taxon>Bacilli</taxon>
        <taxon>Lactobacillales</taxon>
        <taxon>Streptococcaceae</taxon>
        <taxon>Lactococcus</taxon>
    </lineage>
</organism>
<dbReference type="SUPFAM" id="SSF53335">
    <property type="entry name" value="S-adenosyl-L-methionine-dependent methyltransferases"/>
    <property type="match status" value="1"/>
</dbReference>
<dbReference type="RefSeq" id="WP_095348540.1">
    <property type="nucleotide sequence ID" value="NZ_CP184687.1"/>
</dbReference>
<keyword evidence="5" id="KW-0680">Restriction system</keyword>
<reference evidence="9 10" key="1">
    <citation type="submission" date="2017-04" db="EMBL/GenBank/DDBJ databases">
        <title>Kefir bacterial isolates.</title>
        <authorList>
            <person name="Kim Y."/>
            <person name="Blasche S."/>
            <person name="Patil K.R."/>
        </authorList>
    </citation>
    <scope>NUCLEOTIDE SEQUENCE [LARGE SCALE GENOMIC DNA]</scope>
    <source>
        <strain evidence="9 10">OG2</strain>
    </source>
</reference>
<evidence type="ECO:0000256" key="7">
    <source>
        <dbReference type="ARBA" id="ARBA00047942"/>
    </source>
</evidence>
<comment type="catalytic activity">
    <reaction evidence="7">
        <text>a 2'-deoxyadenosine in DNA + S-adenosyl-L-methionine = an N(6)-methyl-2'-deoxyadenosine in DNA + S-adenosyl-L-homocysteine + H(+)</text>
        <dbReference type="Rhea" id="RHEA:15197"/>
        <dbReference type="Rhea" id="RHEA-COMP:12418"/>
        <dbReference type="Rhea" id="RHEA-COMP:12419"/>
        <dbReference type="ChEBI" id="CHEBI:15378"/>
        <dbReference type="ChEBI" id="CHEBI:57856"/>
        <dbReference type="ChEBI" id="CHEBI:59789"/>
        <dbReference type="ChEBI" id="CHEBI:90615"/>
        <dbReference type="ChEBI" id="CHEBI:90616"/>
        <dbReference type="EC" id="2.1.1.72"/>
    </reaction>
</comment>
<dbReference type="GO" id="GO:0032259">
    <property type="term" value="P:methylation"/>
    <property type="evidence" value="ECO:0007669"/>
    <property type="project" value="UniProtKB-KW"/>
</dbReference>
<dbReference type="PROSITE" id="PS00092">
    <property type="entry name" value="N6_MTASE"/>
    <property type="match status" value="1"/>
</dbReference>
<accession>A0AAQ0R4I5</accession>
<dbReference type="Gene3D" id="3.40.50.150">
    <property type="entry name" value="Vaccinia Virus protein VP39"/>
    <property type="match status" value="1"/>
</dbReference>
<dbReference type="GO" id="GO:0003677">
    <property type="term" value="F:DNA binding"/>
    <property type="evidence" value="ECO:0007669"/>
    <property type="project" value="UniProtKB-KW"/>
</dbReference>
<dbReference type="EMBL" id="NCWV01000016">
    <property type="protein sequence ID" value="PAK88286.1"/>
    <property type="molecule type" value="Genomic_DNA"/>
</dbReference>
<evidence type="ECO:0000256" key="4">
    <source>
        <dbReference type="ARBA" id="ARBA00022691"/>
    </source>
</evidence>
<dbReference type="EC" id="2.1.1.72" evidence="1"/>